<dbReference type="SUPFAM" id="SSF48208">
    <property type="entry name" value="Six-hairpin glycosidases"/>
    <property type="match status" value="1"/>
</dbReference>
<evidence type="ECO:0000313" key="4">
    <source>
        <dbReference type="Proteomes" id="UP000604001"/>
    </source>
</evidence>
<keyword evidence="4" id="KW-1185">Reference proteome</keyword>
<dbReference type="Pfam" id="PF19291">
    <property type="entry name" value="TREH_N"/>
    <property type="match status" value="1"/>
</dbReference>
<dbReference type="GO" id="GO:0016787">
    <property type="term" value="F:hydrolase activity"/>
    <property type="evidence" value="ECO:0007669"/>
    <property type="project" value="UniProtKB-KW"/>
</dbReference>
<sequence length="600" mass="67275">MALPIEDYALIGDRHTAALVGTNGSIDWLCLPRFDSPACLAALLGTNEHGHWQLVPDGVYSTERRYLGASSVLETTFTTADGVVRLTDHMPPGDDRADVVRRITGMSGTVRLRHEWRIRLDYGAVHPWVRRHRIRGEEVIVAIAGPDQLVLSGPRLPRASDHSHNDVFDVAAGDDLTFTMTWLPSHVPLDDLHDLGHRVEASIEDDESWIAVCRGDVPHADLVQRSLLTLRLMTHETTGGIVAAPTTSLPEEIGGERNWDYRFCWLRDAALTITSLIDAGYTDEAMLWRDWLLRSVAGDPEDLQIMYAVDGARRLPEHELPHLPGYEGSLPVRIGNGAAVQQQHDVLGEVMDALDRVRTARGQADPDAWALQRALVDDLAKHWREPDHGIWEIRGEPRHFTHSKAMVWVAFDRAVRAVEEHDLAGPVEEWRRIRDEVREEVLTRGWNEHKRTFTQHYDTDEVDASLLVLPLVGFLPGDDPRVLGTIEAVERELVRDRLVLRYRTETGVDGLSGDEHPFLPCSFWLVSAYALAGRLDDAHSLFDHLATLVNDVGLLSEEYDPVANRMTGNFPQAFSHLTLVQAALVLAETDSRRADPPVDR</sequence>
<dbReference type="PANTHER" id="PTHR31616">
    <property type="entry name" value="TREHALASE"/>
    <property type="match status" value="1"/>
</dbReference>
<comment type="caution">
    <text evidence="3">The sequence shown here is derived from an EMBL/GenBank/DDBJ whole genome shotgun (WGS) entry which is preliminary data.</text>
</comment>
<dbReference type="Pfam" id="PF00723">
    <property type="entry name" value="Glyco_hydro_15"/>
    <property type="match status" value="1"/>
</dbReference>
<evidence type="ECO:0000259" key="2">
    <source>
        <dbReference type="Pfam" id="PF19291"/>
    </source>
</evidence>
<accession>A0ABR6U688</accession>
<keyword evidence="3" id="KW-0378">Hydrolase</keyword>
<dbReference type="InterPro" id="IPR011613">
    <property type="entry name" value="GH15-like"/>
</dbReference>
<dbReference type="Proteomes" id="UP000604001">
    <property type="component" value="Unassembled WGS sequence"/>
</dbReference>
<dbReference type="PANTHER" id="PTHR31616:SF0">
    <property type="entry name" value="GLUCAN 1,4-ALPHA-GLUCOSIDASE"/>
    <property type="match status" value="1"/>
</dbReference>
<feature type="domain" description="Trehalase-like N-terminal" evidence="2">
    <location>
        <begin position="2"/>
        <end position="127"/>
    </location>
</feature>
<dbReference type="InterPro" id="IPR045582">
    <property type="entry name" value="Trehalase-like_N"/>
</dbReference>
<dbReference type="InterPro" id="IPR012341">
    <property type="entry name" value="6hp_glycosidase-like_sf"/>
</dbReference>
<gene>
    <name evidence="3" type="ORF">H7344_06520</name>
</gene>
<reference evidence="3 4" key="1">
    <citation type="submission" date="2020-08" db="EMBL/GenBank/DDBJ databases">
        <title>novel species in genus Nocardioides.</title>
        <authorList>
            <person name="Zhang G."/>
        </authorList>
    </citation>
    <scope>NUCLEOTIDE SEQUENCE [LARGE SCALE GENOMIC DNA]</scope>
    <source>
        <strain evidence="3 4">SC8A-24</strain>
    </source>
</reference>
<dbReference type="EMBL" id="JACMYC010000003">
    <property type="protein sequence ID" value="MBC2959944.1"/>
    <property type="molecule type" value="Genomic_DNA"/>
</dbReference>
<dbReference type="Gene3D" id="1.50.10.10">
    <property type="match status" value="1"/>
</dbReference>
<organism evidence="3 4">
    <name type="scientific">Nocardioides deserti</name>
    <dbReference type="NCBI Taxonomy" id="1588644"/>
    <lineage>
        <taxon>Bacteria</taxon>
        <taxon>Bacillati</taxon>
        <taxon>Actinomycetota</taxon>
        <taxon>Actinomycetes</taxon>
        <taxon>Propionibacteriales</taxon>
        <taxon>Nocardioidaceae</taxon>
        <taxon>Nocardioides</taxon>
    </lineage>
</organism>
<feature type="domain" description="GH15-like" evidence="1">
    <location>
        <begin position="219"/>
        <end position="583"/>
    </location>
</feature>
<dbReference type="InterPro" id="IPR008928">
    <property type="entry name" value="6-hairpin_glycosidase_sf"/>
</dbReference>
<name>A0ABR6U688_9ACTN</name>
<proteinExistence type="predicted"/>
<evidence type="ECO:0000313" key="3">
    <source>
        <dbReference type="EMBL" id="MBC2959944.1"/>
    </source>
</evidence>
<dbReference type="RefSeq" id="WP_186345206.1">
    <property type="nucleotide sequence ID" value="NZ_BMMR01000003.1"/>
</dbReference>
<evidence type="ECO:0000259" key="1">
    <source>
        <dbReference type="Pfam" id="PF00723"/>
    </source>
</evidence>
<protein>
    <submittedName>
        <fullName evidence="3">Glycoside hydrolase family 15 protein</fullName>
    </submittedName>
</protein>